<evidence type="ECO:0000259" key="2">
    <source>
        <dbReference type="Pfam" id="PF00266"/>
    </source>
</evidence>
<dbReference type="EMBL" id="CAUYUJ010018193">
    <property type="protein sequence ID" value="CAK0881503.1"/>
    <property type="molecule type" value="Genomic_DNA"/>
</dbReference>
<feature type="compositionally biased region" description="Low complexity" evidence="1">
    <location>
        <begin position="153"/>
        <end position="167"/>
    </location>
</feature>
<feature type="compositionally biased region" description="Basic residues" evidence="1">
    <location>
        <begin position="183"/>
        <end position="193"/>
    </location>
</feature>
<dbReference type="Gene3D" id="3.40.640.10">
    <property type="entry name" value="Type I PLP-dependent aspartate aminotransferase-like (Major domain)"/>
    <property type="match status" value="2"/>
</dbReference>
<feature type="region of interest" description="Disordered" evidence="1">
    <location>
        <begin position="145"/>
        <end position="213"/>
    </location>
</feature>
<sequence length="453" mass="48072">MAATGATAAELDLSPEQLTRARAETPSVQRALHFNHAGASPPPEPVLERVVAHLRREAEVGGYQAADEVADELAGVYDAIAALLGAARDEVALVEHATLAWTKAISSVPLGAGDVVLIAGRAEYAANMVEILRLCKEKGCSVKVAPSDSTGQVPRHGAVGPPGAPGRAHARAHERRPGEPRGARGRRVPRARRALPAGRVPIGGPARARRRQAGLRLPRRHRQEVLARAPWHGLPVRQAFQPGALGEPALLDHWAAPLAEDGRSYQLSGTARRFEFWEGAVASRLGLGVAVRYFLSLGPAAVEARVVRLAAQLRAGLWAAQVPGLEVVDLGARRCGIVTFHLGAQGPPAAELKRALIERGAFVSTSPPASTALDAQARGLPELLRASVHYVNTEEDRGGPPRRVGVRVRAPLARLALVTRARAGRAPPTARGKSRGRPRAPKLLPRGSKRVHD</sequence>
<dbReference type="InterPro" id="IPR015421">
    <property type="entry name" value="PyrdxlP-dep_Trfase_major"/>
</dbReference>
<dbReference type="Gene3D" id="3.90.1150.10">
    <property type="entry name" value="Aspartate Aminotransferase, domain 1"/>
    <property type="match status" value="2"/>
</dbReference>
<feature type="domain" description="Aminotransferase class V" evidence="2">
    <location>
        <begin position="35"/>
        <end position="153"/>
    </location>
</feature>
<dbReference type="Pfam" id="PF00266">
    <property type="entry name" value="Aminotran_5"/>
    <property type="match status" value="2"/>
</dbReference>
<dbReference type="PANTHER" id="PTHR43586:SF24">
    <property type="entry name" value="BLR4730 PROTEIN"/>
    <property type="match status" value="1"/>
</dbReference>
<dbReference type="InterPro" id="IPR015424">
    <property type="entry name" value="PyrdxlP-dep_Trfase"/>
</dbReference>
<organism evidence="3 4">
    <name type="scientific">Prorocentrum cordatum</name>
    <dbReference type="NCBI Taxonomy" id="2364126"/>
    <lineage>
        <taxon>Eukaryota</taxon>
        <taxon>Sar</taxon>
        <taxon>Alveolata</taxon>
        <taxon>Dinophyceae</taxon>
        <taxon>Prorocentrales</taxon>
        <taxon>Prorocentraceae</taxon>
        <taxon>Prorocentrum</taxon>
    </lineage>
</organism>
<feature type="compositionally biased region" description="Low complexity" evidence="1">
    <location>
        <begin position="194"/>
        <end position="206"/>
    </location>
</feature>
<dbReference type="Proteomes" id="UP001189429">
    <property type="component" value="Unassembled WGS sequence"/>
</dbReference>
<dbReference type="PANTHER" id="PTHR43586">
    <property type="entry name" value="CYSTEINE DESULFURASE"/>
    <property type="match status" value="1"/>
</dbReference>
<evidence type="ECO:0000313" key="3">
    <source>
        <dbReference type="EMBL" id="CAK0881503.1"/>
    </source>
</evidence>
<feature type="region of interest" description="Disordered" evidence="1">
    <location>
        <begin position="420"/>
        <end position="453"/>
    </location>
</feature>
<dbReference type="SUPFAM" id="SSF53383">
    <property type="entry name" value="PLP-dependent transferases"/>
    <property type="match status" value="2"/>
</dbReference>
<protein>
    <recommendedName>
        <fullName evidence="2">Aminotransferase class V domain-containing protein</fullName>
    </recommendedName>
</protein>
<dbReference type="InterPro" id="IPR000192">
    <property type="entry name" value="Aminotrans_V_dom"/>
</dbReference>
<keyword evidence="4" id="KW-1185">Reference proteome</keyword>
<comment type="caution">
    <text evidence="3">The sequence shown here is derived from an EMBL/GenBank/DDBJ whole genome shotgun (WGS) entry which is preliminary data.</text>
</comment>
<proteinExistence type="predicted"/>
<evidence type="ECO:0000313" key="4">
    <source>
        <dbReference type="Proteomes" id="UP001189429"/>
    </source>
</evidence>
<reference evidence="3" key="1">
    <citation type="submission" date="2023-10" db="EMBL/GenBank/DDBJ databases">
        <authorList>
            <person name="Chen Y."/>
            <person name="Shah S."/>
            <person name="Dougan E. K."/>
            <person name="Thang M."/>
            <person name="Chan C."/>
        </authorList>
    </citation>
    <scope>NUCLEOTIDE SEQUENCE [LARGE SCALE GENOMIC DNA]</scope>
</reference>
<name>A0ABN9W9I5_9DINO</name>
<accession>A0ABN9W9I5</accession>
<dbReference type="InterPro" id="IPR015422">
    <property type="entry name" value="PyrdxlP-dep_Trfase_small"/>
</dbReference>
<feature type="compositionally biased region" description="Low complexity" evidence="1">
    <location>
        <begin position="420"/>
        <end position="431"/>
    </location>
</feature>
<gene>
    <name evidence="3" type="ORF">PCOR1329_LOCUS64323</name>
</gene>
<evidence type="ECO:0000256" key="1">
    <source>
        <dbReference type="SAM" id="MobiDB-lite"/>
    </source>
</evidence>
<feature type="domain" description="Aminotransferase class V" evidence="2">
    <location>
        <begin position="268"/>
        <end position="396"/>
    </location>
</feature>